<reference evidence="3 4" key="1">
    <citation type="submission" date="2024-12" db="EMBL/GenBank/DDBJ databases">
        <title>The unique morphological basis and parallel evolutionary history of personate flowers in Penstemon.</title>
        <authorList>
            <person name="Depatie T.H."/>
            <person name="Wessinger C.A."/>
        </authorList>
    </citation>
    <scope>NUCLEOTIDE SEQUENCE [LARGE SCALE GENOMIC DNA]</scope>
    <source>
        <strain evidence="3">WTNN_2</strain>
        <tissue evidence="3">Leaf</tissue>
    </source>
</reference>
<gene>
    <name evidence="3" type="ORF">ACJIZ3_022199</name>
</gene>
<evidence type="ECO:0000313" key="3">
    <source>
        <dbReference type="EMBL" id="KAL3826170.1"/>
    </source>
</evidence>
<feature type="region of interest" description="Disordered" evidence="1">
    <location>
        <begin position="231"/>
        <end position="259"/>
    </location>
</feature>
<keyword evidence="4" id="KW-1185">Reference proteome</keyword>
<name>A0ABD3SNX9_9LAMI</name>
<comment type="caution">
    <text evidence="3">The sequence shown here is derived from an EMBL/GenBank/DDBJ whole genome shotgun (WGS) entry which is preliminary data.</text>
</comment>
<feature type="compositionally biased region" description="Basic and acidic residues" evidence="1">
    <location>
        <begin position="233"/>
        <end position="242"/>
    </location>
</feature>
<dbReference type="PROSITE" id="PS51222">
    <property type="entry name" value="DCD"/>
    <property type="match status" value="1"/>
</dbReference>
<sequence length="412" mass="46876">MNLITLARFIDIHFHFPKTLSISISCYLCIDLLTINVLNCYALTETPVRIQPKIFILNEPSSPWMASNVAWTRNLKKHQLGGVIFGCTSNTIGECLSNKLFGLPSSHFLYIKNIEPGLPLFLFNYSERKLHGIYEAASSGKMNIDSYAWTADGSEKTKYSAQVQIRVRLQCQALAEDEFKPIIADNYYSKFHFWFELDHAQATKLIAKISSLPVVPGTFLPKSSLKWTAKQRLSSDNRKEESQATEPSPLKDDFDNPHDSIATSATSDDFLYFDGNSQFVEASLSNQMVDHDEKDLIYMKLKELALSSEYADANMIGRVVEAASEDDVDLKQETLEDTMMALGETNGERSFDPNYYPTIISKMYREMEELKAFKQEQTRNMGSMEKKLVILHKTCLNKAFRYNPFIIGYLVA</sequence>
<dbReference type="SMART" id="SM00767">
    <property type="entry name" value="DCD"/>
    <property type="match status" value="1"/>
</dbReference>
<evidence type="ECO:0000259" key="2">
    <source>
        <dbReference type="PROSITE" id="PS51222"/>
    </source>
</evidence>
<dbReference type="AlphaFoldDB" id="A0ABD3SNX9"/>
<feature type="compositionally biased region" description="Basic and acidic residues" evidence="1">
    <location>
        <begin position="249"/>
        <end position="258"/>
    </location>
</feature>
<protein>
    <recommendedName>
        <fullName evidence="2">DCD domain-containing protein</fullName>
    </recommendedName>
</protein>
<evidence type="ECO:0000256" key="1">
    <source>
        <dbReference type="SAM" id="MobiDB-lite"/>
    </source>
</evidence>
<accession>A0ABD3SNX9</accession>
<dbReference type="InterPro" id="IPR044832">
    <property type="entry name" value="NRP-like"/>
</dbReference>
<dbReference type="EMBL" id="JBJXBP010000006">
    <property type="protein sequence ID" value="KAL3826170.1"/>
    <property type="molecule type" value="Genomic_DNA"/>
</dbReference>
<dbReference type="PANTHER" id="PTHR46034">
    <property type="match status" value="1"/>
</dbReference>
<evidence type="ECO:0000313" key="4">
    <source>
        <dbReference type="Proteomes" id="UP001634393"/>
    </source>
</evidence>
<organism evidence="3 4">
    <name type="scientific">Penstemon smallii</name>
    <dbReference type="NCBI Taxonomy" id="265156"/>
    <lineage>
        <taxon>Eukaryota</taxon>
        <taxon>Viridiplantae</taxon>
        <taxon>Streptophyta</taxon>
        <taxon>Embryophyta</taxon>
        <taxon>Tracheophyta</taxon>
        <taxon>Spermatophyta</taxon>
        <taxon>Magnoliopsida</taxon>
        <taxon>eudicotyledons</taxon>
        <taxon>Gunneridae</taxon>
        <taxon>Pentapetalae</taxon>
        <taxon>asterids</taxon>
        <taxon>lamiids</taxon>
        <taxon>Lamiales</taxon>
        <taxon>Plantaginaceae</taxon>
        <taxon>Cheloneae</taxon>
        <taxon>Penstemon</taxon>
    </lineage>
</organism>
<dbReference type="Proteomes" id="UP001634393">
    <property type="component" value="Unassembled WGS sequence"/>
</dbReference>
<dbReference type="PANTHER" id="PTHR46034:SF7">
    <property type="entry name" value="INFLUENZA VIRUS NS1A-BINDING PROTEIN"/>
    <property type="match status" value="1"/>
</dbReference>
<feature type="domain" description="DCD" evidence="2">
    <location>
        <begin position="78"/>
        <end position="211"/>
    </location>
</feature>
<dbReference type="InterPro" id="IPR013989">
    <property type="entry name" value="Dev_and_cell_death_domain"/>
</dbReference>
<dbReference type="Pfam" id="PF10539">
    <property type="entry name" value="Dev_Cell_Death"/>
    <property type="match status" value="1"/>
</dbReference>
<proteinExistence type="predicted"/>